<dbReference type="InterPro" id="IPR029044">
    <property type="entry name" value="Nucleotide-diphossugar_trans"/>
</dbReference>
<proteinExistence type="inferred from homology"/>
<dbReference type="Proteomes" id="UP001595947">
    <property type="component" value="Unassembled WGS sequence"/>
</dbReference>
<dbReference type="Gene3D" id="3.90.550.10">
    <property type="entry name" value="Spore Coat Polysaccharide Biosynthesis Protein SpsA, Chain A"/>
    <property type="match status" value="1"/>
</dbReference>
<dbReference type="Pfam" id="PF00535">
    <property type="entry name" value="Glycos_transf_2"/>
    <property type="match status" value="1"/>
</dbReference>
<organism evidence="3 4">
    <name type="scientific">Actinomycetospora atypica</name>
    <dbReference type="NCBI Taxonomy" id="1290095"/>
    <lineage>
        <taxon>Bacteria</taxon>
        <taxon>Bacillati</taxon>
        <taxon>Actinomycetota</taxon>
        <taxon>Actinomycetes</taxon>
        <taxon>Pseudonocardiales</taxon>
        <taxon>Pseudonocardiaceae</taxon>
        <taxon>Actinomycetospora</taxon>
    </lineage>
</organism>
<dbReference type="CDD" id="cd04179">
    <property type="entry name" value="DPM_DPG-synthase_like"/>
    <property type="match status" value="1"/>
</dbReference>
<dbReference type="InterPro" id="IPR050256">
    <property type="entry name" value="Glycosyltransferase_2"/>
</dbReference>
<sequence length="301" mass="32475">MIDSYGETTGPRVSLVIPARDEAPNLPWVLRRVPDIVDEIVLVDGRSTDGTVEVACAVRPDIRVVHQEGRGKGDALRLGFEAARGERIVMIDADGSMSPTEIPRFIDLLDRGYDVVKGSRFADGGCSTDITILRRAGNLALLGLFNRLYASGFSDLCYGYIAFDRSHLSRLDMSCPGFEVEAQLLISAIRARLRVTEVGSCESPRLCGDSNLRTFRDGSRVLRTVVGSHDRGLSGLAVQRLRSALWGRPAHVPGRIEPARPVPIAPAPVVPVPVVAAPVIPAPAGVWSERSPGLSELPQPT</sequence>
<evidence type="ECO:0000259" key="2">
    <source>
        <dbReference type="Pfam" id="PF00535"/>
    </source>
</evidence>
<comment type="similarity">
    <text evidence="1">Belongs to the glycosyltransferase 2 family.</text>
</comment>
<evidence type="ECO:0000313" key="3">
    <source>
        <dbReference type="EMBL" id="MFC5061610.1"/>
    </source>
</evidence>
<accession>A0ABV9YFP2</accession>
<dbReference type="EMBL" id="JBHSIV010000004">
    <property type="protein sequence ID" value="MFC5061610.1"/>
    <property type="molecule type" value="Genomic_DNA"/>
</dbReference>
<keyword evidence="4" id="KW-1185">Reference proteome</keyword>
<dbReference type="PANTHER" id="PTHR48090">
    <property type="entry name" value="UNDECAPRENYL-PHOSPHATE 4-DEOXY-4-FORMAMIDO-L-ARABINOSE TRANSFERASE-RELATED"/>
    <property type="match status" value="1"/>
</dbReference>
<dbReference type="InterPro" id="IPR001173">
    <property type="entry name" value="Glyco_trans_2-like"/>
</dbReference>
<dbReference type="SUPFAM" id="SSF53448">
    <property type="entry name" value="Nucleotide-diphospho-sugar transferases"/>
    <property type="match status" value="1"/>
</dbReference>
<gene>
    <name evidence="3" type="ORF">ACFPBZ_05295</name>
</gene>
<dbReference type="RefSeq" id="WP_378034961.1">
    <property type="nucleotide sequence ID" value="NZ_JBHSIV010000004.1"/>
</dbReference>
<protein>
    <submittedName>
        <fullName evidence="3">Glycosyltransferase family 2 protein</fullName>
    </submittedName>
</protein>
<dbReference type="PANTHER" id="PTHR48090:SF7">
    <property type="entry name" value="RFBJ PROTEIN"/>
    <property type="match status" value="1"/>
</dbReference>
<reference evidence="4" key="1">
    <citation type="journal article" date="2019" name="Int. J. Syst. Evol. Microbiol.">
        <title>The Global Catalogue of Microorganisms (GCM) 10K type strain sequencing project: providing services to taxonomists for standard genome sequencing and annotation.</title>
        <authorList>
            <consortium name="The Broad Institute Genomics Platform"/>
            <consortium name="The Broad Institute Genome Sequencing Center for Infectious Disease"/>
            <person name="Wu L."/>
            <person name="Ma J."/>
        </authorList>
    </citation>
    <scope>NUCLEOTIDE SEQUENCE [LARGE SCALE GENOMIC DNA]</scope>
    <source>
        <strain evidence="4">CGMCC 4.7093</strain>
    </source>
</reference>
<comment type="caution">
    <text evidence="3">The sequence shown here is derived from an EMBL/GenBank/DDBJ whole genome shotgun (WGS) entry which is preliminary data.</text>
</comment>
<feature type="domain" description="Glycosyltransferase 2-like" evidence="2">
    <location>
        <begin position="14"/>
        <end position="166"/>
    </location>
</feature>
<evidence type="ECO:0000256" key="1">
    <source>
        <dbReference type="ARBA" id="ARBA00006739"/>
    </source>
</evidence>
<name>A0ABV9YFP2_9PSEU</name>
<evidence type="ECO:0000313" key="4">
    <source>
        <dbReference type="Proteomes" id="UP001595947"/>
    </source>
</evidence>